<name>A0A420I7B4_9PEZI</name>
<feature type="compositionally biased region" description="Polar residues" evidence="8">
    <location>
        <begin position="569"/>
        <end position="586"/>
    </location>
</feature>
<dbReference type="EMBL" id="MCBR01011973">
    <property type="protein sequence ID" value="RKF65534.1"/>
    <property type="molecule type" value="Genomic_DNA"/>
</dbReference>
<dbReference type="PANTHER" id="PTHR21567:SF9">
    <property type="entry name" value="CLIP-ASSOCIATING PROTEIN"/>
    <property type="match status" value="1"/>
</dbReference>
<feature type="compositionally biased region" description="Low complexity" evidence="8">
    <location>
        <begin position="642"/>
        <end position="655"/>
    </location>
</feature>
<dbReference type="Pfam" id="PF12348">
    <property type="entry name" value="CLASP_N"/>
    <property type="match status" value="2"/>
</dbReference>
<evidence type="ECO:0000256" key="8">
    <source>
        <dbReference type="SAM" id="MobiDB-lite"/>
    </source>
</evidence>
<dbReference type="InterPro" id="IPR016024">
    <property type="entry name" value="ARM-type_fold"/>
</dbReference>
<comment type="similarity">
    <text evidence="2">Belongs to the CLASP family.</text>
</comment>
<evidence type="ECO:0000256" key="7">
    <source>
        <dbReference type="ARBA" id="ARBA00024889"/>
    </source>
</evidence>
<dbReference type="PANTHER" id="PTHR21567">
    <property type="entry name" value="CLASP"/>
    <property type="match status" value="1"/>
</dbReference>
<proteinExistence type="inferred from homology"/>
<evidence type="ECO:0000256" key="4">
    <source>
        <dbReference type="ARBA" id="ARBA00022618"/>
    </source>
</evidence>
<dbReference type="InterPro" id="IPR011989">
    <property type="entry name" value="ARM-like"/>
</dbReference>
<evidence type="ECO:0000256" key="6">
    <source>
        <dbReference type="ARBA" id="ARBA00022776"/>
    </source>
</evidence>
<accession>A0A420I7B4</accession>
<dbReference type="GO" id="GO:0060172">
    <property type="term" value="P:astral microtubule depolymerization"/>
    <property type="evidence" value="ECO:0007669"/>
    <property type="project" value="TreeGrafter"/>
</dbReference>
<feature type="region of interest" description="Disordered" evidence="8">
    <location>
        <begin position="558"/>
        <end position="754"/>
    </location>
</feature>
<evidence type="ECO:0000259" key="9">
    <source>
        <dbReference type="SMART" id="SM01349"/>
    </source>
</evidence>
<gene>
    <name evidence="10" type="ORF">GcC1_119024</name>
</gene>
<dbReference type="GO" id="GO:0005881">
    <property type="term" value="C:cytoplasmic microtubule"/>
    <property type="evidence" value="ECO:0007669"/>
    <property type="project" value="TreeGrafter"/>
</dbReference>
<evidence type="ECO:0000256" key="1">
    <source>
        <dbReference type="ARBA" id="ARBA00004186"/>
    </source>
</evidence>
<dbReference type="AlphaFoldDB" id="A0A420I7B4"/>
<dbReference type="OrthoDB" id="46159at2759"/>
<dbReference type="Gene3D" id="1.25.10.10">
    <property type="entry name" value="Leucine-rich Repeat Variant"/>
    <property type="match status" value="3"/>
</dbReference>
<comment type="subcellular location">
    <subcellularLocation>
        <location evidence="1">Cytoplasm</location>
        <location evidence="1">Cytoskeleton</location>
        <location evidence="1">Spindle</location>
    </subcellularLocation>
</comment>
<evidence type="ECO:0000313" key="10">
    <source>
        <dbReference type="EMBL" id="RKF65534.1"/>
    </source>
</evidence>
<comment type="function">
    <text evidence="7">Microtubule binding protein that promotes the stabilization of dynamic microtubules. Required for mitotic spindle formation.</text>
</comment>
<dbReference type="InterPro" id="IPR034085">
    <property type="entry name" value="TOG"/>
</dbReference>
<dbReference type="GO" id="GO:0090307">
    <property type="term" value="P:mitotic spindle assembly"/>
    <property type="evidence" value="ECO:0007669"/>
    <property type="project" value="TreeGrafter"/>
</dbReference>
<keyword evidence="6" id="KW-0498">Mitosis</keyword>
<evidence type="ECO:0000313" key="11">
    <source>
        <dbReference type="Proteomes" id="UP000285405"/>
    </source>
</evidence>
<dbReference type="InterPro" id="IPR024395">
    <property type="entry name" value="CLASP_N_dom"/>
</dbReference>
<dbReference type="SUPFAM" id="SSF48371">
    <property type="entry name" value="ARM repeat"/>
    <property type="match status" value="1"/>
</dbReference>
<feature type="domain" description="TOG" evidence="9">
    <location>
        <begin position="808"/>
        <end position="1056"/>
    </location>
</feature>
<dbReference type="GO" id="GO:0008017">
    <property type="term" value="F:microtubule binding"/>
    <property type="evidence" value="ECO:0007669"/>
    <property type="project" value="TreeGrafter"/>
</dbReference>
<dbReference type="SMART" id="SM01349">
    <property type="entry name" value="TOG"/>
    <property type="match status" value="3"/>
</dbReference>
<dbReference type="Proteomes" id="UP000285405">
    <property type="component" value="Unassembled WGS sequence"/>
</dbReference>
<keyword evidence="5" id="KW-0493">Microtubule</keyword>
<dbReference type="GO" id="GO:0005815">
    <property type="term" value="C:microtubule organizing center"/>
    <property type="evidence" value="ECO:0007669"/>
    <property type="project" value="TreeGrafter"/>
</dbReference>
<dbReference type="GO" id="GO:0051301">
    <property type="term" value="P:cell division"/>
    <property type="evidence" value="ECO:0007669"/>
    <property type="project" value="UniProtKB-KW"/>
</dbReference>
<evidence type="ECO:0000256" key="5">
    <source>
        <dbReference type="ARBA" id="ARBA00022701"/>
    </source>
</evidence>
<organism evidence="10 11">
    <name type="scientific">Golovinomyces cichoracearum</name>
    <dbReference type="NCBI Taxonomy" id="62708"/>
    <lineage>
        <taxon>Eukaryota</taxon>
        <taxon>Fungi</taxon>
        <taxon>Dikarya</taxon>
        <taxon>Ascomycota</taxon>
        <taxon>Pezizomycotina</taxon>
        <taxon>Leotiomycetes</taxon>
        <taxon>Erysiphales</taxon>
        <taxon>Erysiphaceae</taxon>
        <taxon>Golovinomyces</taxon>
    </lineage>
</organism>
<comment type="caution">
    <text evidence="10">The sequence shown here is derived from an EMBL/GenBank/DDBJ whole genome shotgun (WGS) entry which is preliminary data.</text>
</comment>
<dbReference type="GO" id="GO:0005876">
    <property type="term" value="C:spindle microtubule"/>
    <property type="evidence" value="ECO:0007669"/>
    <property type="project" value="TreeGrafter"/>
</dbReference>
<evidence type="ECO:0000256" key="2">
    <source>
        <dbReference type="ARBA" id="ARBA00009549"/>
    </source>
</evidence>
<feature type="domain" description="TOG" evidence="9">
    <location>
        <begin position="280"/>
        <end position="521"/>
    </location>
</feature>
<evidence type="ECO:0000256" key="3">
    <source>
        <dbReference type="ARBA" id="ARBA00011375"/>
    </source>
</evidence>
<feature type="compositionally biased region" description="Low complexity" evidence="8">
    <location>
        <begin position="676"/>
        <end position="689"/>
    </location>
</feature>
<dbReference type="GO" id="GO:1990023">
    <property type="term" value="C:mitotic spindle midzone"/>
    <property type="evidence" value="ECO:0007669"/>
    <property type="project" value="TreeGrafter"/>
</dbReference>
<keyword evidence="6" id="KW-0131">Cell cycle</keyword>
<keyword evidence="4" id="KW-0132">Cell division</keyword>
<sequence length="1062" mass="117015">MSGEKLNEEQVSNLLEILRTDATIDTKVNLINQVKSGIKQNNVPDACIHPVFEATRAAMTSQQAAIVNAGFTTLGHLLSRISRQEPKYIAKEAGRTLPLVMEKMGDSKEKYRQLAAQCLTIFWNKAPSEVERTVKNTGLVNKNSRMKDSCMSWIVQTHQDSAMPFKNYVSALMVLLEDADGMVRDTARNSVIALFQNASNTAKTDLKKQLKAYNVRPTIVSAINAHLGPISHVETGESVTTEIQSRSVFANSLPPISNSKGPTQIPEIKIEQLEPTYVNTLRELESTFQEMHPYFEGKESEQNWFKREQCCTMLRRLNAGNAPIDYHDGFLVGIKGLLDGILKAMNSLRTSLSKEGCSVIQEVTKTAGTGMDPMVEILLQNLIKLCGGTKKISSQQANITVDVILSVVSYNIRTLQHIWAACQDKNVQPRVYATGWLKTMLKKEAHHKSYIEHSGGLDIVEKCIIKGLSDANPGVREKMRSTYWTYASIWAVRAEGIMNSLEPTQQKLLENAPENPNSPKKTNLESVRSGLGFSKSTSNPPKPSLKDTMLAQKKASLAHRNLPTRPGSAMSSFSPVRNTSNSSSNADIHHSRHRFESTNVSHGGLSVAPMRPNKLKAAARSDLTTRPATAGPYAIRRPGHAPSHSETSTSPSTVSKSHKATTPSLSTPKRIPPRPTTSHSSHASQSSHTTPKKSSLGRATNSPRASPVRPKSSGADRSPSNRAANGKNEKTIIIPSTSNGSKQDHDQRNLLTANSCTEKKVMTPQKRIKDLGNTIVKSNENSENPSIYVDRVLELEEASTVKEIYKSDQDRPSKQDPPLLDSGIKKVISQSLDVHGFRKLQGIIRESRLEWTGNKAGILISGLFDYLEAPLISLPIEKKQDVKVQALATVRLMFQKDPDAFRPYIARGIESLLTARSAYDSRAHIVSGLEILSSDLIRICEPLSTISSILRQLQTQEESKEGYRSVSMGLHILKELLNLKTNFLPSEAQLNDLSELAIKCLSNSDSGVRMDAVHLCVAIHSKVGGENFWKVLEGMSNDPKSLITYYIVKQQKEFASSTALAV</sequence>
<protein>
    <submittedName>
        <fullName evidence="10">Protein stu-1</fullName>
    </submittedName>
</protein>
<feature type="domain" description="TOG" evidence="9">
    <location>
        <begin position="4"/>
        <end position="223"/>
    </location>
</feature>
<reference evidence="10 11" key="1">
    <citation type="journal article" date="2018" name="BMC Genomics">
        <title>Comparative genome analyses reveal sequence features reflecting distinct modes of host-adaptation between dicot and monocot powdery mildew.</title>
        <authorList>
            <person name="Wu Y."/>
            <person name="Ma X."/>
            <person name="Pan Z."/>
            <person name="Kale S.D."/>
            <person name="Song Y."/>
            <person name="King H."/>
            <person name="Zhang Q."/>
            <person name="Presley C."/>
            <person name="Deng X."/>
            <person name="Wei C.I."/>
            <person name="Xiao S."/>
        </authorList>
    </citation>
    <scope>NUCLEOTIDE SEQUENCE [LARGE SCALE GENOMIC DNA]</scope>
    <source>
        <strain evidence="10">UCSC1</strain>
    </source>
</reference>
<comment type="subunit">
    <text evidence="3">Interacts with microtubules.</text>
</comment>